<evidence type="ECO:0000256" key="7">
    <source>
        <dbReference type="RuleBase" id="RU361187"/>
    </source>
</evidence>
<dbReference type="AlphaFoldDB" id="A0A6B1DY81"/>
<dbReference type="GO" id="GO:0004553">
    <property type="term" value="F:hydrolase activity, hydrolyzing O-glycosyl compounds"/>
    <property type="evidence" value="ECO:0007669"/>
    <property type="project" value="InterPro"/>
</dbReference>
<dbReference type="Gene3D" id="2.115.10.20">
    <property type="entry name" value="Glycosyl hydrolase domain, family 43"/>
    <property type="match status" value="1"/>
</dbReference>
<dbReference type="GO" id="GO:0005975">
    <property type="term" value="P:carbohydrate metabolic process"/>
    <property type="evidence" value="ECO:0007669"/>
    <property type="project" value="InterPro"/>
</dbReference>
<gene>
    <name evidence="8" type="ORF">F4Y08_14990</name>
</gene>
<dbReference type="CDD" id="cd08998">
    <property type="entry name" value="GH43_Arb43a-like"/>
    <property type="match status" value="1"/>
</dbReference>
<dbReference type="SUPFAM" id="SSF75005">
    <property type="entry name" value="Arabinanase/levansucrase/invertase"/>
    <property type="match status" value="1"/>
</dbReference>
<feature type="active site" description="Proton donor" evidence="5">
    <location>
        <position position="331"/>
    </location>
</feature>
<comment type="similarity">
    <text evidence="2 7">Belongs to the glycosyl hydrolase 43 family.</text>
</comment>
<comment type="caution">
    <text evidence="8">The sequence shown here is derived from an EMBL/GenBank/DDBJ whole genome shotgun (WGS) entry which is preliminary data.</text>
</comment>
<dbReference type="InterPro" id="IPR050727">
    <property type="entry name" value="GH43_arabinanases"/>
</dbReference>
<name>A0A6B1DY81_9CHLR</name>
<evidence type="ECO:0000313" key="8">
    <source>
        <dbReference type="EMBL" id="MYD91612.1"/>
    </source>
</evidence>
<comment type="pathway">
    <text evidence="1">Glycan metabolism; L-arabinan degradation.</text>
</comment>
<reference evidence="8" key="1">
    <citation type="submission" date="2019-09" db="EMBL/GenBank/DDBJ databases">
        <title>Characterisation of the sponge microbiome using genome-centric metagenomics.</title>
        <authorList>
            <person name="Engelberts J.P."/>
            <person name="Robbins S.J."/>
            <person name="De Goeij J.M."/>
            <person name="Aranda M."/>
            <person name="Bell S.C."/>
            <person name="Webster N.S."/>
        </authorList>
    </citation>
    <scope>NUCLEOTIDE SEQUENCE</scope>
    <source>
        <strain evidence="8">SB0662_bin_9</strain>
    </source>
</reference>
<evidence type="ECO:0000256" key="6">
    <source>
        <dbReference type="PIRSR" id="PIRSR606710-2"/>
    </source>
</evidence>
<dbReference type="Pfam" id="PF04616">
    <property type="entry name" value="Glyco_hydro_43"/>
    <property type="match status" value="1"/>
</dbReference>
<dbReference type="InterPro" id="IPR023296">
    <property type="entry name" value="Glyco_hydro_beta-prop_sf"/>
</dbReference>
<organism evidence="8">
    <name type="scientific">Caldilineaceae bacterium SB0662_bin_9</name>
    <dbReference type="NCBI Taxonomy" id="2605258"/>
    <lineage>
        <taxon>Bacteria</taxon>
        <taxon>Bacillati</taxon>
        <taxon>Chloroflexota</taxon>
        <taxon>Caldilineae</taxon>
        <taxon>Caldilineales</taxon>
        <taxon>Caldilineaceae</taxon>
    </lineage>
</organism>
<keyword evidence="4 7" id="KW-0326">Glycosidase</keyword>
<evidence type="ECO:0000256" key="3">
    <source>
        <dbReference type="ARBA" id="ARBA00022801"/>
    </source>
</evidence>
<evidence type="ECO:0000256" key="5">
    <source>
        <dbReference type="PIRSR" id="PIRSR606710-1"/>
    </source>
</evidence>
<dbReference type="EMBL" id="VXPY01000104">
    <property type="protein sequence ID" value="MYD91612.1"/>
    <property type="molecule type" value="Genomic_DNA"/>
</dbReference>
<feature type="site" description="Important for catalytic activity, responsible for pKa modulation of the active site Glu and correct orientation of both the proton donor and substrate" evidence="6">
    <location>
        <position position="261"/>
    </location>
</feature>
<accession>A0A6B1DY81</accession>
<dbReference type="PANTHER" id="PTHR43301:SF3">
    <property type="entry name" value="ARABINAN ENDO-1,5-ALPHA-L-ARABINOSIDASE A-RELATED"/>
    <property type="match status" value="1"/>
</dbReference>
<keyword evidence="3 7" id="KW-0378">Hydrolase</keyword>
<proteinExistence type="inferred from homology"/>
<evidence type="ECO:0000256" key="4">
    <source>
        <dbReference type="ARBA" id="ARBA00023295"/>
    </source>
</evidence>
<sequence length="457" mass="50938">MSVRHAGTLGSDPYHRLLAARRLRWGGLENEHSGAHNSVSGRTSRRTCPLPDNLAQAESSPCFSRHRNGCRCSNPGFWRHAAKHTGWAARILLCSLFALSIAGCHSVSESDRSFGSSGPMLRRLPHRLPWIAEDHIHDPSQLVIVDGQPTLYASGTRGNGLNRHTLNPETGRFERAEPAFGQEKPSWVSGVQVWNATGEFDAPDLASPTRIYFTVFDEIPGRIQDSIGTAVLVETRQGTAWIDEGIVLQSVGEENHPRAMDASVFTDFEGRSWMVFGSHAGGIYIVELDPTTGRLRQSADHFWTSPGRMVEPGRFTHLASHWETEGENSIEAAYIYPRNGWYYLFVNWDGCCNSVASTYNIRVGRSRNPTGPYLDRQGRPLAEGGGILFLGREDRFIGPGHAGILRWLEWGVRPRYLFTFHYYDGEDLGKAKLGGRELTWNSEGWPELGQLLIGPED</sequence>
<feature type="active site" description="Proton acceptor" evidence="5">
    <location>
        <position position="138"/>
    </location>
</feature>
<evidence type="ECO:0000256" key="2">
    <source>
        <dbReference type="ARBA" id="ARBA00009865"/>
    </source>
</evidence>
<dbReference type="InterPro" id="IPR006710">
    <property type="entry name" value="Glyco_hydro_43"/>
</dbReference>
<dbReference type="PANTHER" id="PTHR43301">
    <property type="entry name" value="ARABINAN ENDO-1,5-ALPHA-L-ARABINOSIDASE"/>
    <property type="match status" value="1"/>
</dbReference>
<evidence type="ECO:0000256" key="1">
    <source>
        <dbReference type="ARBA" id="ARBA00004834"/>
    </source>
</evidence>
<protein>
    <submittedName>
        <fullName evidence="8">Arabinan endo-1,5-alpha-L-arabinosidase</fullName>
    </submittedName>
</protein>